<protein>
    <submittedName>
        <fullName evidence="1">(salmon louse) hypothetical protein</fullName>
    </submittedName>
</protein>
<accession>A0A7R8HD53</accession>
<reference evidence="1" key="1">
    <citation type="submission" date="2021-02" db="EMBL/GenBank/DDBJ databases">
        <authorList>
            <person name="Bekaert M."/>
        </authorList>
    </citation>
    <scope>NUCLEOTIDE SEQUENCE</scope>
    <source>
        <strain evidence="1">IoA-00</strain>
    </source>
</reference>
<name>A0A7R8HD53_LEPSM</name>
<dbReference type="Proteomes" id="UP000675881">
    <property type="component" value="Chromosome 7"/>
</dbReference>
<proteinExistence type="predicted"/>
<keyword evidence="2" id="KW-1185">Reference proteome</keyword>
<evidence type="ECO:0000313" key="2">
    <source>
        <dbReference type="Proteomes" id="UP000675881"/>
    </source>
</evidence>
<organism evidence="1 2">
    <name type="scientific">Lepeophtheirus salmonis</name>
    <name type="common">Salmon louse</name>
    <name type="synonym">Caligus salmonis</name>
    <dbReference type="NCBI Taxonomy" id="72036"/>
    <lineage>
        <taxon>Eukaryota</taxon>
        <taxon>Metazoa</taxon>
        <taxon>Ecdysozoa</taxon>
        <taxon>Arthropoda</taxon>
        <taxon>Crustacea</taxon>
        <taxon>Multicrustacea</taxon>
        <taxon>Hexanauplia</taxon>
        <taxon>Copepoda</taxon>
        <taxon>Siphonostomatoida</taxon>
        <taxon>Caligidae</taxon>
        <taxon>Lepeophtheirus</taxon>
    </lineage>
</organism>
<sequence length="117" mass="13771">MKHTCFLIAKYFNILTNISSQISTQTFLSTYHSVNLSGRQTFQVVKSLRDDLGRLFVEPNLQRILTERGVFQFTELGFRKEKKCGSTEVEKRLVLFCKDVKSSIRFIVSSREHYWRL</sequence>
<dbReference type="AlphaFoldDB" id="A0A7R8HD53"/>
<dbReference type="EMBL" id="HG994586">
    <property type="protein sequence ID" value="CAF3003660.1"/>
    <property type="molecule type" value="Genomic_DNA"/>
</dbReference>
<gene>
    <name evidence="1" type="ORF">LSAA_12788</name>
</gene>
<evidence type="ECO:0000313" key="1">
    <source>
        <dbReference type="EMBL" id="CAF3003660.1"/>
    </source>
</evidence>